<reference evidence="1 2" key="1">
    <citation type="journal article" date="2019" name="Sci. Rep.">
        <title>Orb-weaving spider Araneus ventricosus genome elucidates the spidroin gene catalogue.</title>
        <authorList>
            <person name="Kono N."/>
            <person name="Nakamura H."/>
            <person name="Ohtoshi R."/>
            <person name="Moran D.A.P."/>
            <person name="Shinohara A."/>
            <person name="Yoshida Y."/>
            <person name="Fujiwara M."/>
            <person name="Mori M."/>
            <person name="Tomita M."/>
            <person name="Arakawa K."/>
        </authorList>
    </citation>
    <scope>NUCLEOTIDE SEQUENCE [LARGE SCALE GENOMIC DNA]</scope>
</reference>
<evidence type="ECO:0000313" key="1">
    <source>
        <dbReference type="EMBL" id="GBL76315.1"/>
    </source>
</evidence>
<dbReference type="Proteomes" id="UP000499080">
    <property type="component" value="Unassembled WGS sequence"/>
</dbReference>
<keyword evidence="2" id="KW-1185">Reference proteome</keyword>
<dbReference type="AlphaFoldDB" id="A0A4Y2AAI7"/>
<evidence type="ECO:0000313" key="2">
    <source>
        <dbReference type="Proteomes" id="UP000499080"/>
    </source>
</evidence>
<organism evidence="1 2">
    <name type="scientific">Araneus ventricosus</name>
    <name type="common">Orbweaver spider</name>
    <name type="synonym">Epeira ventricosa</name>
    <dbReference type="NCBI Taxonomy" id="182803"/>
    <lineage>
        <taxon>Eukaryota</taxon>
        <taxon>Metazoa</taxon>
        <taxon>Ecdysozoa</taxon>
        <taxon>Arthropoda</taxon>
        <taxon>Chelicerata</taxon>
        <taxon>Arachnida</taxon>
        <taxon>Araneae</taxon>
        <taxon>Araneomorphae</taxon>
        <taxon>Entelegynae</taxon>
        <taxon>Araneoidea</taxon>
        <taxon>Araneidae</taxon>
        <taxon>Araneus</taxon>
    </lineage>
</organism>
<sequence length="75" mass="7867">MASLSGPSSHRAPSTLTPGIACLRSVTDPPIESEIRSLLSSPSNDFFSGVPSKGSSQYLDVLLESNIGTRVSQEC</sequence>
<protein>
    <submittedName>
        <fullName evidence="1">Uncharacterized protein</fullName>
    </submittedName>
</protein>
<gene>
    <name evidence="1" type="ORF">AVEN_60607_1</name>
</gene>
<comment type="caution">
    <text evidence="1">The sequence shown here is derived from an EMBL/GenBank/DDBJ whole genome shotgun (WGS) entry which is preliminary data.</text>
</comment>
<accession>A0A4Y2AAI7</accession>
<proteinExistence type="predicted"/>
<name>A0A4Y2AAI7_ARAVE</name>
<dbReference type="EMBL" id="BGPR01079856">
    <property type="protein sequence ID" value="GBL76315.1"/>
    <property type="molecule type" value="Genomic_DNA"/>
</dbReference>